<dbReference type="PROSITE" id="PS50995">
    <property type="entry name" value="HTH_MARR_2"/>
    <property type="match status" value="1"/>
</dbReference>
<keyword evidence="3" id="KW-0804">Transcription</keyword>
<dbReference type="InterPro" id="IPR036390">
    <property type="entry name" value="WH_DNA-bd_sf"/>
</dbReference>
<keyword evidence="1" id="KW-0805">Transcription regulation</keyword>
<dbReference type="InterPro" id="IPR039422">
    <property type="entry name" value="MarR/SlyA-like"/>
</dbReference>
<dbReference type="Proteomes" id="UP000317214">
    <property type="component" value="Chromosome"/>
</dbReference>
<protein>
    <submittedName>
        <fullName evidence="5">MarR family transcriptional regulator</fullName>
    </submittedName>
</protein>
<dbReference type="Gene3D" id="1.10.10.10">
    <property type="entry name" value="Winged helix-like DNA-binding domain superfamily/Winged helix DNA-binding domain"/>
    <property type="match status" value="1"/>
</dbReference>
<dbReference type="EMBL" id="CP032485">
    <property type="protein sequence ID" value="QDH25222.1"/>
    <property type="molecule type" value="Genomic_DNA"/>
</dbReference>
<name>A0A4Y6V543_9PROT</name>
<evidence type="ECO:0000313" key="6">
    <source>
        <dbReference type="Proteomes" id="UP000317214"/>
    </source>
</evidence>
<dbReference type="GO" id="GO:0003700">
    <property type="term" value="F:DNA-binding transcription factor activity"/>
    <property type="evidence" value="ECO:0007669"/>
    <property type="project" value="InterPro"/>
</dbReference>
<evidence type="ECO:0000256" key="1">
    <source>
        <dbReference type="ARBA" id="ARBA00023015"/>
    </source>
</evidence>
<reference evidence="5 6" key="1">
    <citation type="submission" date="2018-09" db="EMBL/GenBank/DDBJ databases">
        <title>The complete genome sequence of Neokomagataea tanensis NBRC 106556(T).</title>
        <authorList>
            <person name="Chua K.-O."/>
            <person name="See-Too W.-S."/>
            <person name="Hong K.-W."/>
            <person name="Yin W.-F."/>
            <person name="Chan K.-G."/>
        </authorList>
    </citation>
    <scope>NUCLEOTIDE SEQUENCE [LARGE SCALE GENOMIC DNA]</scope>
    <source>
        <strain evidence="6">AH13 \ NBRC 106556</strain>
    </source>
</reference>
<dbReference type="OrthoDB" id="7427954at2"/>
<accession>A0A4Y6V543</accession>
<evidence type="ECO:0000313" key="5">
    <source>
        <dbReference type="EMBL" id="QDH25222.1"/>
    </source>
</evidence>
<dbReference type="InterPro" id="IPR000835">
    <property type="entry name" value="HTH_MarR-typ"/>
</dbReference>
<evidence type="ECO:0000259" key="4">
    <source>
        <dbReference type="PROSITE" id="PS50995"/>
    </source>
</evidence>
<keyword evidence="6" id="KW-1185">Reference proteome</keyword>
<dbReference type="PANTHER" id="PTHR33164:SF64">
    <property type="entry name" value="TRANSCRIPTIONAL REGULATOR SLYA"/>
    <property type="match status" value="1"/>
</dbReference>
<dbReference type="PRINTS" id="PR00598">
    <property type="entry name" value="HTHMARR"/>
</dbReference>
<dbReference type="SUPFAM" id="SSF46785">
    <property type="entry name" value="Winged helix' DNA-binding domain"/>
    <property type="match status" value="1"/>
</dbReference>
<dbReference type="GO" id="GO:0003677">
    <property type="term" value="F:DNA binding"/>
    <property type="evidence" value="ECO:0007669"/>
    <property type="project" value="UniProtKB-KW"/>
</dbReference>
<dbReference type="Pfam" id="PF12802">
    <property type="entry name" value="MarR_2"/>
    <property type="match status" value="1"/>
</dbReference>
<gene>
    <name evidence="5" type="ORF">D5366_08355</name>
</gene>
<dbReference type="InterPro" id="IPR036388">
    <property type="entry name" value="WH-like_DNA-bd_sf"/>
</dbReference>
<dbReference type="PROSITE" id="PS01117">
    <property type="entry name" value="HTH_MARR_1"/>
    <property type="match status" value="1"/>
</dbReference>
<evidence type="ECO:0000256" key="3">
    <source>
        <dbReference type="ARBA" id="ARBA00023163"/>
    </source>
</evidence>
<keyword evidence="2" id="KW-0238">DNA-binding</keyword>
<proteinExistence type="predicted"/>
<evidence type="ECO:0000256" key="2">
    <source>
        <dbReference type="ARBA" id="ARBA00023125"/>
    </source>
</evidence>
<sequence length="150" mass="16844">MGEDMQQDGRTAVLGRVIGRIARLWRHRIDARLQPYGLTDATWLPLLELDKTSDPLHQKDIAASLGLDNSSMVRVLSALEQKGLVVRVPDSRDRRARAVSLTQEGKQLVREIYRFAGEVERELLADIPASDIDVTRRVLGVILGRIDSHL</sequence>
<dbReference type="AlphaFoldDB" id="A0A4Y6V543"/>
<feature type="domain" description="HTH marR-type" evidence="4">
    <location>
        <begin position="11"/>
        <end position="144"/>
    </location>
</feature>
<dbReference type="GO" id="GO:0006950">
    <property type="term" value="P:response to stress"/>
    <property type="evidence" value="ECO:0007669"/>
    <property type="project" value="TreeGrafter"/>
</dbReference>
<organism evidence="5 6">
    <name type="scientific">Neokomagataea tanensis</name>
    <dbReference type="NCBI Taxonomy" id="661191"/>
    <lineage>
        <taxon>Bacteria</taxon>
        <taxon>Pseudomonadati</taxon>
        <taxon>Pseudomonadota</taxon>
        <taxon>Alphaproteobacteria</taxon>
        <taxon>Acetobacterales</taxon>
        <taxon>Acetobacteraceae</taxon>
        <taxon>Neokomagataea</taxon>
    </lineage>
</organism>
<dbReference type="KEGG" id="ntn:D5366_08355"/>
<dbReference type="SMART" id="SM00347">
    <property type="entry name" value="HTH_MARR"/>
    <property type="match status" value="1"/>
</dbReference>
<dbReference type="PANTHER" id="PTHR33164">
    <property type="entry name" value="TRANSCRIPTIONAL REGULATOR, MARR FAMILY"/>
    <property type="match status" value="1"/>
</dbReference>
<dbReference type="InterPro" id="IPR023187">
    <property type="entry name" value="Tscrpt_reg_MarR-type_CS"/>
</dbReference>